<feature type="non-terminal residue" evidence="2">
    <location>
        <position position="95"/>
    </location>
</feature>
<name>A0A367IV70_RHIAZ</name>
<dbReference type="OrthoDB" id="10493492at2759"/>
<proteinExistence type="predicted"/>
<feature type="region of interest" description="Disordered" evidence="1">
    <location>
        <begin position="69"/>
        <end position="95"/>
    </location>
</feature>
<accession>A0A367IV70</accession>
<evidence type="ECO:0000313" key="2">
    <source>
        <dbReference type="EMBL" id="RCH81574.1"/>
    </source>
</evidence>
<feature type="compositionally biased region" description="Basic and acidic residues" evidence="1">
    <location>
        <begin position="69"/>
        <end position="84"/>
    </location>
</feature>
<keyword evidence="3" id="KW-1185">Reference proteome</keyword>
<dbReference type="EMBL" id="PJQL01003377">
    <property type="protein sequence ID" value="RCH81574.1"/>
    <property type="molecule type" value="Genomic_DNA"/>
</dbReference>
<evidence type="ECO:0000256" key="1">
    <source>
        <dbReference type="SAM" id="MobiDB-lite"/>
    </source>
</evidence>
<gene>
    <name evidence="2" type="ORF">CU097_000920</name>
</gene>
<organism evidence="2 3">
    <name type="scientific">Rhizopus azygosporus</name>
    <name type="common">Rhizopus microsporus var. azygosporus</name>
    <dbReference type="NCBI Taxonomy" id="86630"/>
    <lineage>
        <taxon>Eukaryota</taxon>
        <taxon>Fungi</taxon>
        <taxon>Fungi incertae sedis</taxon>
        <taxon>Mucoromycota</taxon>
        <taxon>Mucoromycotina</taxon>
        <taxon>Mucoromycetes</taxon>
        <taxon>Mucorales</taxon>
        <taxon>Mucorineae</taxon>
        <taxon>Rhizopodaceae</taxon>
        <taxon>Rhizopus</taxon>
    </lineage>
</organism>
<feature type="non-terminal residue" evidence="2">
    <location>
        <position position="1"/>
    </location>
</feature>
<evidence type="ECO:0000313" key="3">
    <source>
        <dbReference type="Proteomes" id="UP000252139"/>
    </source>
</evidence>
<dbReference type="AlphaFoldDB" id="A0A367IV70"/>
<protein>
    <submittedName>
        <fullName evidence="2">Uncharacterized protein</fullName>
    </submittedName>
</protein>
<sequence>ASTNEEVGAQEQAHISRALGFIESMPRQLPSITADGVRCLRSQSTPNSRPIVFDALDCSQQAVLLDERNNGTKEQVLKLEDEKSKKKTPAKPFSA</sequence>
<reference evidence="2 3" key="1">
    <citation type="journal article" date="2018" name="G3 (Bethesda)">
        <title>Phylogenetic and Phylogenomic Definition of Rhizopus Species.</title>
        <authorList>
            <person name="Gryganskyi A.P."/>
            <person name="Golan J."/>
            <person name="Dolatabadi S."/>
            <person name="Mondo S."/>
            <person name="Robb S."/>
            <person name="Idnurm A."/>
            <person name="Muszewska A."/>
            <person name="Steczkiewicz K."/>
            <person name="Masonjones S."/>
            <person name="Liao H.L."/>
            <person name="Gajdeczka M.T."/>
            <person name="Anike F."/>
            <person name="Vuek A."/>
            <person name="Anishchenko I.M."/>
            <person name="Voigt K."/>
            <person name="de Hoog G.S."/>
            <person name="Smith M.E."/>
            <person name="Heitman J."/>
            <person name="Vilgalys R."/>
            <person name="Stajich J.E."/>
        </authorList>
    </citation>
    <scope>NUCLEOTIDE SEQUENCE [LARGE SCALE GENOMIC DNA]</scope>
    <source>
        <strain evidence="2 3">CBS 357.93</strain>
    </source>
</reference>
<dbReference type="Proteomes" id="UP000252139">
    <property type="component" value="Unassembled WGS sequence"/>
</dbReference>
<comment type="caution">
    <text evidence="2">The sequence shown here is derived from an EMBL/GenBank/DDBJ whole genome shotgun (WGS) entry which is preliminary data.</text>
</comment>